<reference evidence="2 3" key="1">
    <citation type="submission" date="2016-04" db="EMBL/GenBank/DDBJ databases">
        <title>Draft genome sequence of freshwater magnetotactic bacteria Magnetospirillum marisnigri SP-1 and Magnetospirillum moscoviense BB-1.</title>
        <authorList>
            <person name="Koziaeva V."/>
            <person name="Dziuba M.V."/>
            <person name="Ivanov T.M."/>
            <person name="Kuznetsov B."/>
            <person name="Grouzdev D.S."/>
        </authorList>
    </citation>
    <scope>NUCLEOTIDE SEQUENCE [LARGE SCALE GENOMIC DNA]</scope>
    <source>
        <strain evidence="2 3">SP-1</strain>
    </source>
</reference>
<proteinExistence type="predicted"/>
<dbReference type="RefSeq" id="WP_068495531.1">
    <property type="nucleotide sequence ID" value="NZ_LWQT01000109.1"/>
</dbReference>
<name>A0A178M832_9PROT</name>
<evidence type="ECO:0000313" key="2">
    <source>
        <dbReference type="EMBL" id="OAN44693.1"/>
    </source>
</evidence>
<keyword evidence="3" id="KW-1185">Reference proteome</keyword>
<dbReference type="STRING" id="1285242.A6A04_07655"/>
<dbReference type="CDD" id="cd01522">
    <property type="entry name" value="RHOD_1"/>
    <property type="match status" value="1"/>
</dbReference>
<dbReference type="AlphaFoldDB" id="A0A178M832"/>
<dbReference type="InterPro" id="IPR036873">
    <property type="entry name" value="Rhodanese-like_dom_sf"/>
</dbReference>
<dbReference type="OrthoDB" id="9815890at2"/>
<dbReference type="SUPFAM" id="SSF52821">
    <property type="entry name" value="Rhodanese/Cell cycle control phosphatase"/>
    <property type="match status" value="1"/>
</dbReference>
<comment type="caution">
    <text evidence="2">The sequence shown here is derived from an EMBL/GenBank/DDBJ whole genome shotgun (WGS) entry which is preliminary data.</text>
</comment>
<evidence type="ECO:0000313" key="3">
    <source>
        <dbReference type="Proteomes" id="UP000078428"/>
    </source>
</evidence>
<protein>
    <submittedName>
        <fullName evidence="2">Sulfurtransferase</fullName>
    </submittedName>
</protein>
<organism evidence="2 3">
    <name type="scientific">Paramagnetospirillum marisnigri</name>
    <dbReference type="NCBI Taxonomy" id="1285242"/>
    <lineage>
        <taxon>Bacteria</taxon>
        <taxon>Pseudomonadati</taxon>
        <taxon>Pseudomonadota</taxon>
        <taxon>Alphaproteobacteria</taxon>
        <taxon>Rhodospirillales</taxon>
        <taxon>Magnetospirillaceae</taxon>
        <taxon>Paramagnetospirillum</taxon>
    </lineage>
</organism>
<dbReference type="InterPro" id="IPR001763">
    <property type="entry name" value="Rhodanese-like_dom"/>
</dbReference>
<keyword evidence="2" id="KW-0808">Transferase</keyword>
<gene>
    <name evidence="2" type="ORF">A6A04_07655</name>
</gene>
<dbReference type="SMART" id="SM00450">
    <property type="entry name" value="RHOD"/>
    <property type="match status" value="1"/>
</dbReference>
<accession>A0A178M832</accession>
<dbReference type="PANTHER" id="PTHR47377">
    <property type="entry name" value="RHODANESE-LIKE DOMAIN-CONTAINING PROTEIN 4, CHLOROPLASTIC"/>
    <property type="match status" value="1"/>
</dbReference>
<dbReference type="Gene3D" id="3.40.250.10">
    <property type="entry name" value="Rhodanese-like domain"/>
    <property type="match status" value="1"/>
</dbReference>
<dbReference type="InterPro" id="IPR044240">
    <property type="entry name" value="STR4-like"/>
</dbReference>
<dbReference type="Proteomes" id="UP000078428">
    <property type="component" value="Unassembled WGS sequence"/>
</dbReference>
<feature type="domain" description="Rhodanese" evidence="1">
    <location>
        <begin position="28"/>
        <end position="134"/>
    </location>
</feature>
<dbReference type="PANTHER" id="PTHR47377:SF1">
    <property type="entry name" value="RHODANESE-LIKE DOMAIN-CONTAINING PROTEIN 4, CHLOROPLASTIC"/>
    <property type="match status" value="1"/>
</dbReference>
<evidence type="ECO:0000259" key="1">
    <source>
        <dbReference type="PROSITE" id="PS50206"/>
    </source>
</evidence>
<dbReference type="EMBL" id="LWQT01000109">
    <property type="protein sequence ID" value="OAN44693.1"/>
    <property type="molecule type" value="Genomic_DNA"/>
</dbReference>
<dbReference type="GO" id="GO:0016740">
    <property type="term" value="F:transferase activity"/>
    <property type="evidence" value="ECO:0007669"/>
    <property type="project" value="UniProtKB-KW"/>
</dbReference>
<dbReference type="PROSITE" id="PS50206">
    <property type="entry name" value="RHODANESE_3"/>
    <property type="match status" value="1"/>
</dbReference>
<dbReference type="Pfam" id="PF00581">
    <property type="entry name" value="Rhodanese"/>
    <property type="match status" value="1"/>
</dbReference>
<sequence>MTDAPTLSSPTSYAGDITPSEAWKRLAEAPNVKLVDVRTQAEWSFVGVPDLAPVNKQVLLISWQVFPAMARNDAFATQLFSHGVAKDDVILLLCRSGVRSKAAAEYLTALGYSQCWNVSDGFEGPHDEDRHRGLKAGWKAEGLPWAQG</sequence>